<reference evidence="1" key="1">
    <citation type="submission" date="2013-04" db="EMBL/GenBank/DDBJ databases">
        <title>The genome sequencing project of 58 acetic acid bacteria.</title>
        <authorList>
            <person name="Okamoto-Kainuma A."/>
            <person name="Ishikawa M."/>
            <person name="Umino S."/>
            <person name="Koizumi Y."/>
            <person name="Shiwa Y."/>
            <person name="Yoshikawa H."/>
            <person name="Matsutani M."/>
            <person name="Matsushita K."/>
        </authorList>
    </citation>
    <scope>NUCLEOTIDE SEQUENCE</scope>
    <source>
        <strain evidence="1">NBRC 106556</strain>
    </source>
</reference>
<proteinExistence type="predicted"/>
<sequence>MLLPHTTTLTTELRHYIANTLHNIHDEAEQQSALTFLTEQSNTLRNQAAENVTARAAKDLSRHAKRLFQNATTHTAPSILIIDDQAPNPARDAGSVALLSHIRAIQALGYDCCFIASRLPMTEEDNLRLATLGITCLMPPIFTGPEEALKRLGEGLEAVYLHRLNNAESYSALTRAFAPTATLIWSIADLASRRLHRQSTTEARPELLRAAQRLEIRENMCAWLADATITHSDIETKILQHHVPTAHPTTIPWDVPLHRRIKTPPTNRPIIAFVAHFAHAPNLDAAKWLILDILPRLLQHIPHLRCRLIGSAMPHALHMLAQDHVDIVGHVPDIGIALQEVTLCVAPLRFGAGIKGKVLESWSFGVPIIMTPIAAEGIVPENHAIFSRAIAHTAEDFAESILTHLKPSIAKAHMTASRHLLRNTFHKDAIQEKFRAILPPIEKDLSTHEQPILH</sequence>
<evidence type="ECO:0000313" key="1">
    <source>
        <dbReference type="EMBL" id="GBR46070.1"/>
    </source>
</evidence>
<protein>
    <submittedName>
        <fullName evidence="1">Glycosyltransferase</fullName>
    </submittedName>
</protein>
<dbReference type="Gene3D" id="3.40.50.2000">
    <property type="entry name" value="Glycogen Phosphorylase B"/>
    <property type="match status" value="1"/>
</dbReference>
<gene>
    <name evidence="1" type="ORF">AA106556_0985</name>
</gene>
<dbReference type="Pfam" id="PF13692">
    <property type="entry name" value="Glyco_trans_1_4"/>
    <property type="match status" value="1"/>
</dbReference>
<dbReference type="EMBL" id="BAQB01000011">
    <property type="protein sequence ID" value="GBR46070.1"/>
    <property type="molecule type" value="Genomic_DNA"/>
</dbReference>
<evidence type="ECO:0000313" key="2">
    <source>
        <dbReference type="Proteomes" id="UP001062443"/>
    </source>
</evidence>
<dbReference type="Proteomes" id="UP001062443">
    <property type="component" value="Unassembled WGS sequence"/>
</dbReference>
<dbReference type="CDD" id="cd03801">
    <property type="entry name" value="GT4_PimA-like"/>
    <property type="match status" value="1"/>
</dbReference>
<comment type="caution">
    <text evidence="1">The sequence shown here is derived from an EMBL/GenBank/DDBJ whole genome shotgun (WGS) entry which is preliminary data.</text>
</comment>
<dbReference type="SUPFAM" id="SSF53756">
    <property type="entry name" value="UDP-Glycosyltransferase/glycogen phosphorylase"/>
    <property type="match status" value="1"/>
</dbReference>
<organism evidence="1 2">
    <name type="scientific">Neokomagataea tanensis NBRC 106556</name>
    <dbReference type="NCBI Taxonomy" id="1223519"/>
    <lineage>
        <taxon>Bacteria</taxon>
        <taxon>Pseudomonadati</taxon>
        <taxon>Pseudomonadota</taxon>
        <taxon>Alphaproteobacteria</taxon>
        <taxon>Acetobacterales</taxon>
        <taxon>Acetobacteraceae</taxon>
        <taxon>Neokomagataea</taxon>
    </lineage>
</organism>
<name>A0ABQ0QIM0_9PROT</name>
<keyword evidence="2" id="KW-1185">Reference proteome</keyword>
<accession>A0ABQ0QIM0</accession>